<name>A0ABD5NGE4_9EURY</name>
<evidence type="ECO:0000259" key="1">
    <source>
        <dbReference type="SMART" id="SM00849"/>
    </source>
</evidence>
<feature type="domain" description="Metallo-beta-lactamase" evidence="1">
    <location>
        <begin position="19"/>
        <end position="209"/>
    </location>
</feature>
<sequence length="226" mass="24761">MANRVTDGLWCFDCRTFDQPNAFLLDGDGLTLVDAGWPGDHETVREGVRDAGFELGDVDRVMLTHYDADHVGGLSRLPELDAPVYVHADEAGLVRGDERPPWTARNGIEALHRLYYRRLDLDGIDVRELRDGDEIAGFRAVHTPGHTPGHLAYVHDDAGAVFLGDLAYGWDDSLKASGRFTSYAVGRVPDSVRSLLDPASGLDYACPGHGPVLDSPREKLRGLLDD</sequence>
<comment type="caution">
    <text evidence="2">The sequence shown here is derived from an EMBL/GenBank/DDBJ whole genome shotgun (WGS) entry which is preliminary data.</text>
</comment>
<dbReference type="Proteomes" id="UP001595660">
    <property type="component" value="Unassembled WGS sequence"/>
</dbReference>
<dbReference type="PANTHER" id="PTHR42951:SF4">
    <property type="entry name" value="ACYL-COENZYME A THIOESTERASE MBLAC2"/>
    <property type="match status" value="1"/>
</dbReference>
<keyword evidence="3" id="KW-1185">Reference proteome</keyword>
<organism evidence="2 3">
    <name type="scientific">Halobacterium litoreum</name>
    <dbReference type="NCBI Taxonomy" id="2039234"/>
    <lineage>
        <taxon>Archaea</taxon>
        <taxon>Methanobacteriati</taxon>
        <taxon>Methanobacteriota</taxon>
        <taxon>Stenosarchaea group</taxon>
        <taxon>Halobacteria</taxon>
        <taxon>Halobacteriales</taxon>
        <taxon>Halobacteriaceae</taxon>
        <taxon>Halobacterium</taxon>
    </lineage>
</organism>
<dbReference type="InterPro" id="IPR001279">
    <property type="entry name" value="Metallo-B-lactamas"/>
</dbReference>
<dbReference type="SMART" id="SM00849">
    <property type="entry name" value="Lactamase_B"/>
    <property type="match status" value="1"/>
</dbReference>
<dbReference type="Gene3D" id="3.60.15.10">
    <property type="entry name" value="Ribonuclease Z/Hydroxyacylglutathione hydrolase-like"/>
    <property type="match status" value="1"/>
</dbReference>
<dbReference type="EMBL" id="JBHRWN010000002">
    <property type="protein sequence ID" value="MFC3478216.1"/>
    <property type="molecule type" value="Genomic_DNA"/>
</dbReference>
<proteinExistence type="predicted"/>
<evidence type="ECO:0000313" key="2">
    <source>
        <dbReference type="EMBL" id="MFC3478216.1"/>
    </source>
</evidence>
<gene>
    <name evidence="2" type="ORF">ACFOKC_10845</name>
</gene>
<dbReference type="AlphaFoldDB" id="A0ABD5NGE4"/>
<dbReference type="Pfam" id="PF00753">
    <property type="entry name" value="Lactamase_B"/>
    <property type="match status" value="1"/>
</dbReference>
<evidence type="ECO:0000313" key="3">
    <source>
        <dbReference type="Proteomes" id="UP001595660"/>
    </source>
</evidence>
<dbReference type="GeneID" id="69118778"/>
<dbReference type="SUPFAM" id="SSF56281">
    <property type="entry name" value="Metallo-hydrolase/oxidoreductase"/>
    <property type="match status" value="1"/>
</dbReference>
<reference evidence="2 3" key="1">
    <citation type="journal article" date="2019" name="Int. J. Syst. Evol. Microbiol.">
        <title>The Global Catalogue of Microorganisms (GCM) 10K type strain sequencing project: providing services to taxonomists for standard genome sequencing and annotation.</title>
        <authorList>
            <consortium name="The Broad Institute Genomics Platform"/>
            <consortium name="The Broad Institute Genome Sequencing Center for Infectious Disease"/>
            <person name="Wu L."/>
            <person name="Ma J."/>
        </authorList>
    </citation>
    <scope>NUCLEOTIDE SEQUENCE [LARGE SCALE GENOMIC DNA]</scope>
    <source>
        <strain evidence="2 3">CGMCC 1.12562</strain>
    </source>
</reference>
<dbReference type="InterPro" id="IPR036866">
    <property type="entry name" value="RibonucZ/Hydroxyglut_hydro"/>
</dbReference>
<dbReference type="InterPro" id="IPR050855">
    <property type="entry name" value="NDM-1-like"/>
</dbReference>
<accession>A0ABD5NGE4</accession>
<protein>
    <submittedName>
        <fullName evidence="2">MBL fold metallo-hydrolase</fullName>
    </submittedName>
</protein>
<dbReference type="RefSeq" id="WP_232570670.1">
    <property type="nucleotide sequence ID" value="NZ_CP089466.1"/>
</dbReference>
<dbReference type="CDD" id="cd07721">
    <property type="entry name" value="yflN-like_MBL-fold"/>
    <property type="match status" value="1"/>
</dbReference>
<dbReference type="PANTHER" id="PTHR42951">
    <property type="entry name" value="METALLO-BETA-LACTAMASE DOMAIN-CONTAINING"/>
    <property type="match status" value="1"/>
</dbReference>